<dbReference type="AlphaFoldDB" id="A0A2P7AXK0"/>
<protein>
    <submittedName>
        <fullName evidence="1">Uncharacterized protein</fullName>
    </submittedName>
</protein>
<comment type="caution">
    <text evidence="1">The sequence shown here is derived from an EMBL/GenBank/DDBJ whole genome shotgun (WGS) entry which is preliminary data.</text>
</comment>
<organism evidence="1 2">
    <name type="scientific">Phyllobacterium sophorae</name>
    <dbReference type="NCBI Taxonomy" id="1520277"/>
    <lineage>
        <taxon>Bacteria</taxon>
        <taxon>Pseudomonadati</taxon>
        <taxon>Pseudomonadota</taxon>
        <taxon>Alphaproteobacteria</taxon>
        <taxon>Hyphomicrobiales</taxon>
        <taxon>Phyllobacteriaceae</taxon>
        <taxon>Phyllobacterium</taxon>
    </lineage>
</organism>
<accession>A0A2P7AXK0</accession>
<gene>
    <name evidence="1" type="ORF">CU103_26920</name>
</gene>
<evidence type="ECO:0000313" key="1">
    <source>
        <dbReference type="EMBL" id="PSH58914.1"/>
    </source>
</evidence>
<keyword evidence="2" id="KW-1185">Reference proteome</keyword>
<proteinExistence type="predicted"/>
<reference evidence="2" key="1">
    <citation type="submission" date="2017-11" db="EMBL/GenBank/DDBJ databases">
        <authorList>
            <person name="Kuznetsova I."/>
            <person name="Sazanova A."/>
            <person name="Chirak E."/>
            <person name="Safronova V."/>
            <person name="Willems A."/>
        </authorList>
    </citation>
    <scope>NUCLEOTIDE SEQUENCE [LARGE SCALE GENOMIC DNA]</scope>
    <source>
        <strain evidence="2">CCBAU 03422</strain>
    </source>
</reference>
<name>A0A2P7AXK0_9HYPH</name>
<evidence type="ECO:0000313" key="2">
    <source>
        <dbReference type="Proteomes" id="UP000241764"/>
    </source>
</evidence>
<sequence length="121" mass="13356">MNGDEQVLISPPDQQRLGLPLHNVPCTGKAEPHNGSFSLVWEYAAEPAMETEPRRILKGGNPVSLLEHETTNAQRCDPADWVEGMVISNYDIGPMVLFADDTREVIAWASGRICRAKKSLV</sequence>
<dbReference type="Proteomes" id="UP000241764">
    <property type="component" value="Unassembled WGS sequence"/>
</dbReference>
<dbReference type="OrthoDB" id="8117413at2"/>
<dbReference type="RefSeq" id="WP_106667100.1">
    <property type="nucleotide sequence ID" value="NZ_PGGM01000017.1"/>
</dbReference>
<dbReference type="EMBL" id="PGGM01000017">
    <property type="protein sequence ID" value="PSH58914.1"/>
    <property type="molecule type" value="Genomic_DNA"/>
</dbReference>